<feature type="region of interest" description="Disordered" evidence="1">
    <location>
        <begin position="139"/>
        <end position="193"/>
    </location>
</feature>
<dbReference type="Pfam" id="PF13413">
    <property type="entry name" value="HTH_25"/>
    <property type="match status" value="1"/>
</dbReference>
<feature type="compositionally biased region" description="Basic and acidic residues" evidence="1">
    <location>
        <begin position="157"/>
        <end position="181"/>
    </location>
</feature>
<dbReference type="RefSeq" id="WP_018705051.1">
    <property type="nucleotide sequence ID" value="NZ_BOQT01000008.1"/>
</dbReference>
<reference evidence="4 5" key="1">
    <citation type="submission" date="2021-03" db="EMBL/GenBank/DDBJ databases">
        <title>Antimicrobial resistance genes in bacteria isolated from Japanese honey, and their potential for conferring macrolide and lincosamide resistance in the American foulbrood pathogen Paenibacillus larvae.</title>
        <authorList>
            <person name="Okamoto M."/>
            <person name="Kumagai M."/>
            <person name="Kanamori H."/>
            <person name="Takamatsu D."/>
        </authorList>
    </citation>
    <scope>NUCLEOTIDE SEQUENCE [LARGE SCALE GENOMIC DNA]</scope>
    <source>
        <strain evidence="4 5">J1TS3</strain>
    </source>
</reference>
<dbReference type="CDD" id="cd00093">
    <property type="entry name" value="HTH_XRE"/>
    <property type="match status" value="1"/>
</dbReference>
<proteinExistence type="predicted"/>
<evidence type="ECO:0000313" key="5">
    <source>
        <dbReference type="Proteomes" id="UP000680279"/>
    </source>
</evidence>
<evidence type="ECO:0000256" key="1">
    <source>
        <dbReference type="SAM" id="MobiDB-lite"/>
    </source>
</evidence>
<accession>A0ABQ4K6R3</accession>
<protein>
    <submittedName>
        <fullName evidence="4">Membrane protein YmfM</fullName>
    </submittedName>
</protein>
<dbReference type="InterPro" id="IPR010982">
    <property type="entry name" value="Lambda_DNA-bd_dom_sf"/>
</dbReference>
<keyword evidence="2" id="KW-0812">Transmembrane</keyword>
<organism evidence="4 5">
    <name type="scientific">Siminovitchia fordii</name>
    <dbReference type="NCBI Taxonomy" id="254759"/>
    <lineage>
        <taxon>Bacteria</taxon>
        <taxon>Bacillati</taxon>
        <taxon>Bacillota</taxon>
        <taxon>Bacilli</taxon>
        <taxon>Bacillales</taxon>
        <taxon>Bacillaceae</taxon>
        <taxon>Siminovitchia</taxon>
    </lineage>
</organism>
<dbReference type="InterPro" id="IPR001387">
    <property type="entry name" value="Cro/C1-type_HTH"/>
</dbReference>
<dbReference type="InterPro" id="IPR050400">
    <property type="entry name" value="Bact_Cytoskel_RodZ"/>
</dbReference>
<dbReference type="PROSITE" id="PS50943">
    <property type="entry name" value="HTH_CROC1"/>
    <property type="match status" value="1"/>
</dbReference>
<dbReference type="InterPro" id="IPR025194">
    <property type="entry name" value="RodZ-like_C"/>
</dbReference>
<gene>
    <name evidence="4" type="primary">ymfM</name>
    <name evidence="4" type="ORF">J1TS3_25510</name>
</gene>
<name>A0ABQ4K6R3_9BACI</name>
<dbReference type="SMART" id="SM00530">
    <property type="entry name" value="HTH_XRE"/>
    <property type="match status" value="1"/>
</dbReference>
<feature type="domain" description="HTH cro/C1-type" evidence="3">
    <location>
        <begin position="11"/>
        <end position="71"/>
    </location>
</feature>
<dbReference type="SUPFAM" id="SSF47413">
    <property type="entry name" value="lambda repressor-like DNA-binding domains"/>
    <property type="match status" value="1"/>
</dbReference>
<dbReference type="PANTHER" id="PTHR34475">
    <property type="match status" value="1"/>
</dbReference>
<evidence type="ECO:0000256" key="2">
    <source>
        <dbReference type="SAM" id="Phobius"/>
    </source>
</evidence>
<keyword evidence="5" id="KW-1185">Reference proteome</keyword>
<dbReference type="PANTHER" id="PTHR34475:SF1">
    <property type="entry name" value="CYTOSKELETON PROTEIN RODZ"/>
    <property type="match status" value="1"/>
</dbReference>
<evidence type="ECO:0000259" key="3">
    <source>
        <dbReference type="PROSITE" id="PS50943"/>
    </source>
</evidence>
<dbReference type="Proteomes" id="UP000680279">
    <property type="component" value="Unassembled WGS sequence"/>
</dbReference>
<comment type="caution">
    <text evidence="4">The sequence shown here is derived from an EMBL/GenBank/DDBJ whole genome shotgun (WGS) entry which is preliminary data.</text>
</comment>
<evidence type="ECO:0000313" key="4">
    <source>
        <dbReference type="EMBL" id="GIN21417.1"/>
    </source>
</evidence>
<keyword evidence="2" id="KW-0472">Membrane</keyword>
<dbReference type="EMBL" id="BOQT01000008">
    <property type="protein sequence ID" value="GIN21417.1"/>
    <property type="molecule type" value="Genomic_DNA"/>
</dbReference>
<dbReference type="Gene3D" id="1.10.260.40">
    <property type="entry name" value="lambda repressor-like DNA-binding domains"/>
    <property type="match status" value="1"/>
</dbReference>
<dbReference type="Pfam" id="PF13464">
    <property type="entry name" value="RodZ_C"/>
    <property type="match status" value="1"/>
</dbReference>
<feature type="transmembrane region" description="Helical" evidence="2">
    <location>
        <begin position="110"/>
        <end position="131"/>
    </location>
</feature>
<sequence length="298" mass="33407">MLALTELGSRLRTAREEKGISLDQLQSMTKIQKKYLSGIEEGDYSKIPGKFYVRAFIKQYAEAVGLSADELFEEYKNEIPAAYEDDLSEKFSRVQTRKTVSARTSKIAELLPKILIGVVIVAVLFFIWYLFSKNVDTGNQPAGNGKDQTVDIEESDEIKTPEPSKDKKEKAESNKDNKNNESENQNESPGQEMVMDNVTGNVTTYNLSGTDKFELKVSAASSGETWVKILDGNNQELFQGMLQNGASQSFDLSDQNGAYIIIGRAFETDIHVNDQKLEYELDPGQNVTQEISIKFDHE</sequence>
<keyword evidence="2" id="KW-1133">Transmembrane helix</keyword>